<proteinExistence type="predicted"/>
<accession>A0ACB8G495</accession>
<protein>
    <submittedName>
        <fullName evidence="1">Uncharacterized protein</fullName>
    </submittedName>
</protein>
<reference evidence="1" key="1">
    <citation type="submission" date="2021-08" db="EMBL/GenBank/DDBJ databases">
        <title>The first chromosome-level gecko genome reveals the dynamic sex chromosomes of Neotropical dwarf geckos (Sphaerodactylidae: Sphaerodactylus).</title>
        <authorList>
            <person name="Pinto B.J."/>
            <person name="Keating S.E."/>
            <person name="Gamble T."/>
        </authorList>
    </citation>
    <scope>NUCLEOTIDE SEQUENCE</scope>
    <source>
        <strain evidence="1">TG3544</strain>
    </source>
</reference>
<organism evidence="1 2">
    <name type="scientific">Sphaerodactylus townsendi</name>
    <dbReference type="NCBI Taxonomy" id="933632"/>
    <lineage>
        <taxon>Eukaryota</taxon>
        <taxon>Metazoa</taxon>
        <taxon>Chordata</taxon>
        <taxon>Craniata</taxon>
        <taxon>Vertebrata</taxon>
        <taxon>Euteleostomi</taxon>
        <taxon>Lepidosauria</taxon>
        <taxon>Squamata</taxon>
        <taxon>Bifurcata</taxon>
        <taxon>Gekkota</taxon>
        <taxon>Sphaerodactylidae</taxon>
        <taxon>Sphaerodactylus</taxon>
    </lineage>
</organism>
<keyword evidence="2" id="KW-1185">Reference proteome</keyword>
<comment type="caution">
    <text evidence="1">The sequence shown here is derived from an EMBL/GenBank/DDBJ whole genome shotgun (WGS) entry which is preliminary data.</text>
</comment>
<gene>
    <name evidence="1" type="ORF">K3G42_029937</name>
</gene>
<dbReference type="EMBL" id="CM037615">
    <property type="protein sequence ID" value="KAH8014546.1"/>
    <property type="molecule type" value="Genomic_DNA"/>
</dbReference>
<evidence type="ECO:0000313" key="1">
    <source>
        <dbReference type="EMBL" id="KAH8014546.1"/>
    </source>
</evidence>
<name>A0ACB8G495_9SAUR</name>
<evidence type="ECO:0000313" key="2">
    <source>
        <dbReference type="Proteomes" id="UP000827872"/>
    </source>
</evidence>
<sequence>MAELNGVVVQAGWADVLISMEGVRRSILHRCQLEARDQTACLEQEAAQSQAAGALIRKSAQAPANLSHRPIKPSHQQVSGRQGAVNPLPAHTLATQKGQPSPWGPKKANWAHGDSSEAFPPSPATPKSQPNQRDPRQRPSRSPTTQKAQLGPWVPKRPAGLAGFQQRPSCHPLPPQKALIQKGNTCQIYLAFGSMEHSGAFASSHPKSQLCPVPHLEI</sequence>
<dbReference type="Proteomes" id="UP000827872">
    <property type="component" value="Linkage Group LG02"/>
</dbReference>